<keyword evidence="3" id="KW-0804">Transcription</keyword>
<dbReference type="InterPro" id="IPR011598">
    <property type="entry name" value="bHLH_dom"/>
</dbReference>
<dbReference type="InterPro" id="IPR052610">
    <property type="entry name" value="bHLH_transcription_regulator"/>
</dbReference>
<proteinExistence type="predicted"/>
<dbReference type="GO" id="GO:0046983">
    <property type="term" value="F:protein dimerization activity"/>
    <property type="evidence" value="ECO:0007669"/>
    <property type="project" value="InterPro"/>
</dbReference>
<dbReference type="Pfam" id="PF22754">
    <property type="entry name" value="bHLH-TF_ACT-like_plant"/>
    <property type="match status" value="1"/>
</dbReference>
<dbReference type="SMART" id="SM00353">
    <property type="entry name" value="HLH"/>
    <property type="match status" value="1"/>
</dbReference>
<dbReference type="PROSITE" id="PS50888">
    <property type="entry name" value="BHLH"/>
    <property type="match status" value="1"/>
</dbReference>
<keyword evidence="8" id="KW-1185">Reference proteome</keyword>
<comment type="subcellular location">
    <subcellularLocation>
        <location evidence="1">Nucleus</location>
    </subcellularLocation>
</comment>
<evidence type="ECO:0000256" key="2">
    <source>
        <dbReference type="ARBA" id="ARBA00023015"/>
    </source>
</evidence>
<keyword evidence="4" id="KW-0539">Nucleus</keyword>
<dbReference type="PANTHER" id="PTHR45959:SF2">
    <property type="entry name" value="BHLH TRANSCRIPTION FACTOR"/>
    <property type="match status" value="1"/>
</dbReference>
<organism evidence="7 8">
    <name type="scientific">Papaver atlanticum</name>
    <dbReference type="NCBI Taxonomy" id="357466"/>
    <lineage>
        <taxon>Eukaryota</taxon>
        <taxon>Viridiplantae</taxon>
        <taxon>Streptophyta</taxon>
        <taxon>Embryophyta</taxon>
        <taxon>Tracheophyta</taxon>
        <taxon>Spermatophyta</taxon>
        <taxon>Magnoliopsida</taxon>
        <taxon>Ranunculales</taxon>
        <taxon>Papaveraceae</taxon>
        <taxon>Papaveroideae</taxon>
        <taxon>Papaver</taxon>
    </lineage>
</organism>
<dbReference type="PANTHER" id="PTHR45959">
    <property type="entry name" value="BHLH TRANSCRIPTION FACTOR"/>
    <property type="match status" value="1"/>
</dbReference>
<accession>A0AAD4SMP5</accession>
<dbReference type="Gene3D" id="4.10.280.10">
    <property type="entry name" value="Helix-loop-helix DNA-binding domain"/>
    <property type="match status" value="1"/>
</dbReference>
<dbReference type="InterPro" id="IPR054502">
    <property type="entry name" value="bHLH-TF_ACT-like_plant"/>
</dbReference>
<keyword evidence="2" id="KW-0805">Transcription regulation</keyword>
<evidence type="ECO:0000313" key="7">
    <source>
        <dbReference type="EMBL" id="KAI3913483.1"/>
    </source>
</evidence>
<dbReference type="SUPFAM" id="SSF47459">
    <property type="entry name" value="HLH, helix-loop-helix DNA-binding domain"/>
    <property type="match status" value="1"/>
</dbReference>
<reference evidence="7" key="1">
    <citation type="submission" date="2022-04" db="EMBL/GenBank/DDBJ databases">
        <title>A functionally conserved STORR gene fusion in Papaver species that diverged 16.8 million years ago.</title>
        <authorList>
            <person name="Catania T."/>
        </authorList>
    </citation>
    <scope>NUCLEOTIDE SEQUENCE</scope>
    <source>
        <strain evidence="7">S-188037</strain>
    </source>
</reference>
<name>A0AAD4SMP5_9MAGN</name>
<gene>
    <name evidence="7" type="ORF">MKW98_003962</name>
</gene>
<dbReference type="AlphaFoldDB" id="A0AAD4SMP5"/>
<comment type="caution">
    <text evidence="7">The sequence shown here is derived from an EMBL/GenBank/DDBJ whole genome shotgun (WGS) entry which is preliminary data.</text>
</comment>
<evidence type="ECO:0000256" key="4">
    <source>
        <dbReference type="ARBA" id="ARBA00023242"/>
    </source>
</evidence>
<evidence type="ECO:0000256" key="5">
    <source>
        <dbReference type="SAM" id="MobiDB-lite"/>
    </source>
</evidence>
<evidence type="ECO:0000256" key="3">
    <source>
        <dbReference type="ARBA" id="ARBA00023163"/>
    </source>
</evidence>
<dbReference type="Proteomes" id="UP001202328">
    <property type="component" value="Unassembled WGS sequence"/>
</dbReference>
<dbReference type="InterPro" id="IPR036638">
    <property type="entry name" value="HLH_DNA-bd_sf"/>
</dbReference>
<evidence type="ECO:0000259" key="6">
    <source>
        <dbReference type="PROSITE" id="PS50888"/>
    </source>
</evidence>
<evidence type="ECO:0000313" key="8">
    <source>
        <dbReference type="Proteomes" id="UP001202328"/>
    </source>
</evidence>
<sequence>MENQTCINQHTYMYTIDELDALGGEDFTTQSFSSNESFLSYPMYMETISTTTSAAADQRSANQLKTTDSLNNQNISSPPESSSPSNISSLSGNGHNSPTDPQQASQLCGDVVSPGKNSNASSKRNKLGRKRSTAMDNQKTCAQDHVMAERNRREKLNLRFIALSAILPGLTKMDKASVLGNAVNYLKQLQEKVTTFEEQTIKKTVESVIFLKKTQIYADDSESSSSNGNSIAGSTHDEPLPEIEARVCHKNVLIRIHCEKRKGVFVKILSQIEKLHLSIMNSNAIPFDDSSLAITVTAQMNDEYSMTVTDLVKSLRSVV</sequence>
<feature type="compositionally biased region" description="Low complexity" evidence="5">
    <location>
        <begin position="71"/>
        <end position="93"/>
    </location>
</feature>
<feature type="compositionally biased region" description="Polar residues" evidence="5">
    <location>
        <begin position="52"/>
        <end position="70"/>
    </location>
</feature>
<evidence type="ECO:0000256" key="1">
    <source>
        <dbReference type="ARBA" id="ARBA00004123"/>
    </source>
</evidence>
<dbReference type="GO" id="GO:0005634">
    <property type="term" value="C:nucleus"/>
    <property type="evidence" value="ECO:0007669"/>
    <property type="project" value="UniProtKB-SubCell"/>
</dbReference>
<feature type="compositionally biased region" description="Basic residues" evidence="5">
    <location>
        <begin position="123"/>
        <end position="132"/>
    </location>
</feature>
<protein>
    <recommendedName>
        <fullName evidence="6">BHLH domain-containing protein</fullName>
    </recommendedName>
</protein>
<feature type="region of interest" description="Disordered" evidence="5">
    <location>
        <begin position="52"/>
        <end position="140"/>
    </location>
</feature>
<dbReference type="Pfam" id="PF00010">
    <property type="entry name" value="HLH"/>
    <property type="match status" value="1"/>
</dbReference>
<dbReference type="EMBL" id="JAJJMB010009474">
    <property type="protein sequence ID" value="KAI3913483.1"/>
    <property type="molecule type" value="Genomic_DNA"/>
</dbReference>
<feature type="domain" description="BHLH" evidence="6">
    <location>
        <begin position="140"/>
        <end position="189"/>
    </location>
</feature>
<feature type="compositionally biased region" description="Polar residues" evidence="5">
    <location>
        <begin position="94"/>
        <end position="106"/>
    </location>
</feature>